<dbReference type="Pfam" id="PF04055">
    <property type="entry name" value="Radical_SAM"/>
    <property type="match status" value="1"/>
</dbReference>
<evidence type="ECO:0000256" key="1">
    <source>
        <dbReference type="ARBA" id="ARBA00001966"/>
    </source>
</evidence>
<feature type="domain" description="Radical SAM core" evidence="8">
    <location>
        <begin position="197"/>
        <end position="431"/>
    </location>
</feature>
<evidence type="ECO:0000256" key="2">
    <source>
        <dbReference type="ARBA" id="ARBA00022691"/>
    </source>
</evidence>
<gene>
    <name evidence="9" type="ORF">KJ970_00195</name>
</gene>
<evidence type="ECO:0000259" key="8">
    <source>
        <dbReference type="PROSITE" id="PS51918"/>
    </source>
</evidence>
<dbReference type="EMBL" id="JAHJDP010000002">
    <property type="protein sequence ID" value="MBU2689319.1"/>
    <property type="molecule type" value="Genomic_DNA"/>
</dbReference>
<dbReference type="GO" id="GO:0003824">
    <property type="term" value="F:catalytic activity"/>
    <property type="evidence" value="ECO:0007669"/>
    <property type="project" value="InterPro"/>
</dbReference>
<dbReference type="PROSITE" id="PS51918">
    <property type="entry name" value="RADICAL_SAM"/>
    <property type="match status" value="1"/>
</dbReference>
<organism evidence="9 10">
    <name type="scientific">Eiseniibacteriota bacterium</name>
    <dbReference type="NCBI Taxonomy" id="2212470"/>
    <lineage>
        <taxon>Bacteria</taxon>
        <taxon>Candidatus Eiseniibacteriota</taxon>
    </lineage>
</organism>
<dbReference type="InterPro" id="IPR036724">
    <property type="entry name" value="Cobalamin-bd_sf"/>
</dbReference>
<dbReference type="SFLD" id="SFLDS00029">
    <property type="entry name" value="Radical_SAM"/>
    <property type="match status" value="1"/>
</dbReference>
<evidence type="ECO:0000256" key="5">
    <source>
        <dbReference type="ARBA" id="ARBA00023014"/>
    </source>
</evidence>
<dbReference type="Pfam" id="PF02310">
    <property type="entry name" value="B12-binding"/>
    <property type="match status" value="1"/>
</dbReference>
<dbReference type="AlphaFoldDB" id="A0A948W4G1"/>
<dbReference type="Gene3D" id="3.80.30.20">
    <property type="entry name" value="tm_1862 like domain"/>
    <property type="match status" value="1"/>
</dbReference>
<dbReference type="InterPro" id="IPR006638">
    <property type="entry name" value="Elp3/MiaA/NifB-like_rSAM"/>
</dbReference>
<dbReference type="Proteomes" id="UP000777784">
    <property type="component" value="Unassembled WGS sequence"/>
</dbReference>
<keyword evidence="3" id="KW-0479">Metal-binding</keyword>
<sequence>MMKAILIGPNLEENLSISYLCSAIERSGHECLLIPFNHDREIPKVAGKLLRCGPALIGLSLVAQRRYSDFQKLVAEIRRRGFSGHITAGGHFAALRAQEVLRDTPEIDSIIHHDGELRIVNLLNKLEFHTLSSGSIDELMGGSVERAPDGPVDESTTGPLDGVSWRGSDGTIRHLPATKVASLDSLPFPARRRPDKALGYARAPIVSSRGCSGSCSFCSIHAWHKQVPSDRLRFRSPRNVAEEMVLLHREHGVRVFVFHDDDFIHPDRRKAKKRCEEILEQAERGIGQPLAFVIKCRPDDVEEELFRYLRNKGLVRAYVGIEAHAASGLAALNRRVSPQVNLEALDILRRVGVYACFNLLIFHPGTTIPELQENLMFLRRQLRCPFDIARTELYARSTLEDRMIQEGRAIGDYRGFDYRILDDKVETAFQLFNSVLWDRHFGGSSILQRVQDLGFRHSLLSRFHPEMTSPDLKGRIRSLIESVNSATVENMQRITDLAIAGRRIDQEAMGALRQAVNARTRLDTVRWASLSLELEGRALLARSKLSRLPSVNRVPRLLGRIAAAVPALGLFLVPLACSQSSNSTVCDPPPPPARSFANDIEPKLDQSCALAGCHSAESAAADLNLSAGSSYGNIVGVPSTQVPGLNRVEPGRSDSSYIVNKLLGTQASAGGSGERMPKGGPPDNELLSEMGDWIDDGAEEN</sequence>
<evidence type="ECO:0000313" key="10">
    <source>
        <dbReference type="Proteomes" id="UP000777784"/>
    </source>
</evidence>
<feature type="compositionally biased region" description="Acidic residues" evidence="6">
    <location>
        <begin position="692"/>
        <end position="701"/>
    </location>
</feature>
<keyword evidence="4" id="KW-0408">Iron</keyword>
<dbReference type="GO" id="GO:0031419">
    <property type="term" value="F:cobalamin binding"/>
    <property type="evidence" value="ECO:0007669"/>
    <property type="project" value="InterPro"/>
</dbReference>
<comment type="caution">
    <text evidence="9">The sequence shown here is derived from an EMBL/GenBank/DDBJ whole genome shotgun (WGS) entry which is preliminary data.</text>
</comment>
<dbReference type="SMART" id="SM00729">
    <property type="entry name" value="Elp3"/>
    <property type="match status" value="1"/>
</dbReference>
<keyword evidence="2" id="KW-0949">S-adenosyl-L-methionine</keyword>
<dbReference type="PANTHER" id="PTHR43409:SF7">
    <property type="entry name" value="BLL1977 PROTEIN"/>
    <property type="match status" value="1"/>
</dbReference>
<dbReference type="SFLD" id="SFLDG01082">
    <property type="entry name" value="B12-binding_domain_containing"/>
    <property type="match status" value="1"/>
</dbReference>
<proteinExistence type="predicted"/>
<dbReference type="GO" id="GO:0046872">
    <property type="term" value="F:metal ion binding"/>
    <property type="evidence" value="ECO:0007669"/>
    <property type="project" value="UniProtKB-KW"/>
</dbReference>
<dbReference type="Gene3D" id="3.40.50.280">
    <property type="entry name" value="Cobalamin-binding domain"/>
    <property type="match status" value="1"/>
</dbReference>
<comment type="cofactor">
    <cofactor evidence="1">
        <name>[4Fe-4S] cluster</name>
        <dbReference type="ChEBI" id="CHEBI:49883"/>
    </cofactor>
</comment>
<dbReference type="InterPro" id="IPR023404">
    <property type="entry name" value="rSAM_horseshoe"/>
</dbReference>
<name>A0A948W4G1_UNCEI</name>
<feature type="region of interest" description="Disordered" evidence="6">
    <location>
        <begin position="664"/>
        <end position="701"/>
    </location>
</feature>
<keyword evidence="5" id="KW-0411">Iron-sulfur</keyword>
<dbReference type="InterPro" id="IPR058240">
    <property type="entry name" value="rSAM_sf"/>
</dbReference>
<dbReference type="InterPro" id="IPR007197">
    <property type="entry name" value="rSAM"/>
</dbReference>
<accession>A0A948W4G1</accession>
<evidence type="ECO:0000256" key="6">
    <source>
        <dbReference type="SAM" id="MobiDB-lite"/>
    </source>
</evidence>
<dbReference type="InterPro" id="IPR006158">
    <property type="entry name" value="Cobalamin-bd"/>
</dbReference>
<dbReference type="GO" id="GO:0051536">
    <property type="term" value="F:iron-sulfur cluster binding"/>
    <property type="evidence" value="ECO:0007669"/>
    <property type="project" value="UniProtKB-KW"/>
</dbReference>
<dbReference type="PROSITE" id="PS51332">
    <property type="entry name" value="B12_BINDING"/>
    <property type="match status" value="1"/>
</dbReference>
<evidence type="ECO:0000256" key="4">
    <source>
        <dbReference type="ARBA" id="ARBA00023004"/>
    </source>
</evidence>
<dbReference type="PANTHER" id="PTHR43409">
    <property type="entry name" value="ANAEROBIC MAGNESIUM-PROTOPORPHYRIN IX MONOMETHYL ESTER CYCLASE-RELATED"/>
    <property type="match status" value="1"/>
</dbReference>
<feature type="domain" description="B12-binding" evidence="7">
    <location>
        <begin position="1"/>
        <end position="133"/>
    </location>
</feature>
<evidence type="ECO:0000313" key="9">
    <source>
        <dbReference type="EMBL" id="MBU2689319.1"/>
    </source>
</evidence>
<dbReference type="SUPFAM" id="SSF52242">
    <property type="entry name" value="Cobalamin (vitamin B12)-binding domain"/>
    <property type="match status" value="1"/>
</dbReference>
<dbReference type="GO" id="GO:0005829">
    <property type="term" value="C:cytosol"/>
    <property type="evidence" value="ECO:0007669"/>
    <property type="project" value="TreeGrafter"/>
</dbReference>
<dbReference type="SUPFAM" id="SSF102114">
    <property type="entry name" value="Radical SAM enzymes"/>
    <property type="match status" value="1"/>
</dbReference>
<protein>
    <submittedName>
        <fullName evidence="9">Radical SAM protein</fullName>
    </submittedName>
</protein>
<evidence type="ECO:0000259" key="7">
    <source>
        <dbReference type="PROSITE" id="PS51332"/>
    </source>
</evidence>
<dbReference type="InterPro" id="IPR051198">
    <property type="entry name" value="BchE-like"/>
</dbReference>
<evidence type="ECO:0000256" key="3">
    <source>
        <dbReference type="ARBA" id="ARBA00022723"/>
    </source>
</evidence>
<reference evidence="9" key="1">
    <citation type="submission" date="2021-05" db="EMBL/GenBank/DDBJ databases">
        <title>Energy efficiency and biological interactions define the core microbiome of deep oligotrophic groundwater.</title>
        <authorList>
            <person name="Mehrshad M."/>
            <person name="Lopez-Fernandez M."/>
            <person name="Bell E."/>
            <person name="Bernier-Latmani R."/>
            <person name="Bertilsson S."/>
            <person name="Dopson M."/>
        </authorList>
    </citation>
    <scope>NUCLEOTIDE SEQUENCE</scope>
    <source>
        <strain evidence="9">Modern_marine.mb.64</strain>
    </source>
</reference>